<sequence>MLFPSVSEHPIPTPSFSSHSQCLIFRSLCTTSLSNHLYMKTLTKTFPSFQSSRQQYISLPS</sequence>
<name>A0A4S8M451_DENBC</name>
<reference evidence="1 2" key="1">
    <citation type="journal article" date="2019" name="Nat. Ecol. Evol.">
        <title>Megaphylogeny resolves global patterns of mushroom evolution.</title>
        <authorList>
            <person name="Varga T."/>
            <person name="Krizsan K."/>
            <person name="Foldi C."/>
            <person name="Dima B."/>
            <person name="Sanchez-Garcia M."/>
            <person name="Sanchez-Ramirez S."/>
            <person name="Szollosi G.J."/>
            <person name="Szarkandi J.G."/>
            <person name="Papp V."/>
            <person name="Albert L."/>
            <person name="Andreopoulos W."/>
            <person name="Angelini C."/>
            <person name="Antonin V."/>
            <person name="Barry K.W."/>
            <person name="Bougher N.L."/>
            <person name="Buchanan P."/>
            <person name="Buyck B."/>
            <person name="Bense V."/>
            <person name="Catcheside P."/>
            <person name="Chovatia M."/>
            <person name="Cooper J."/>
            <person name="Damon W."/>
            <person name="Desjardin D."/>
            <person name="Finy P."/>
            <person name="Geml J."/>
            <person name="Haridas S."/>
            <person name="Hughes K."/>
            <person name="Justo A."/>
            <person name="Karasinski D."/>
            <person name="Kautmanova I."/>
            <person name="Kiss B."/>
            <person name="Kocsube S."/>
            <person name="Kotiranta H."/>
            <person name="LaButti K.M."/>
            <person name="Lechner B.E."/>
            <person name="Liimatainen K."/>
            <person name="Lipzen A."/>
            <person name="Lukacs Z."/>
            <person name="Mihaltcheva S."/>
            <person name="Morgado L.N."/>
            <person name="Niskanen T."/>
            <person name="Noordeloos M.E."/>
            <person name="Ohm R.A."/>
            <person name="Ortiz-Santana B."/>
            <person name="Ovrebo C."/>
            <person name="Racz N."/>
            <person name="Riley R."/>
            <person name="Savchenko A."/>
            <person name="Shiryaev A."/>
            <person name="Soop K."/>
            <person name="Spirin V."/>
            <person name="Szebenyi C."/>
            <person name="Tomsovsky M."/>
            <person name="Tulloss R.E."/>
            <person name="Uehling J."/>
            <person name="Grigoriev I.V."/>
            <person name="Vagvolgyi C."/>
            <person name="Papp T."/>
            <person name="Martin F.M."/>
            <person name="Miettinen O."/>
            <person name="Hibbett D.S."/>
            <person name="Nagy L.G."/>
        </authorList>
    </citation>
    <scope>NUCLEOTIDE SEQUENCE [LARGE SCALE GENOMIC DNA]</scope>
    <source>
        <strain evidence="1 2">CBS 962.96</strain>
    </source>
</reference>
<evidence type="ECO:0000313" key="2">
    <source>
        <dbReference type="Proteomes" id="UP000297245"/>
    </source>
</evidence>
<dbReference type="AlphaFoldDB" id="A0A4S8M451"/>
<dbReference type="Proteomes" id="UP000297245">
    <property type="component" value="Unassembled WGS sequence"/>
</dbReference>
<keyword evidence="2" id="KW-1185">Reference proteome</keyword>
<protein>
    <submittedName>
        <fullName evidence="1">Uncharacterized protein</fullName>
    </submittedName>
</protein>
<dbReference type="EMBL" id="ML179165">
    <property type="protein sequence ID" value="THU96966.1"/>
    <property type="molecule type" value="Genomic_DNA"/>
</dbReference>
<proteinExistence type="predicted"/>
<accession>A0A4S8M451</accession>
<organism evidence="1 2">
    <name type="scientific">Dendrothele bispora (strain CBS 962.96)</name>
    <dbReference type="NCBI Taxonomy" id="1314807"/>
    <lineage>
        <taxon>Eukaryota</taxon>
        <taxon>Fungi</taxon>
        <taxon>Dikarya</taxon>
        <taxon>Basidiomycota</taxon>
        <taxon>Agaricomycotina</taxon>
        <taxon>Agaricomycetes</taxon>
        <taxon>Agaricomycetidae</taxon>
        <taxon>Agaricales</taxon>
        <taxon>Agaricales incertae sedis</taxon>
        <taxon>Dendrothele</taxon>
    </lineage>
</organism>
<evidence type="ECO:0000313" key="1">
    <source>
        <dbReference type="EMBL" id="THU96966.1"/>
    </source>
</evidence>
<gene>
    <name evidence="1" type="ORF">K435DRAFT_78770</name>
</gene>